<feature type="transmembrane region" description="Helical" evidence="1">
    <location>
        <begin position="124"/>
        <end position="143"/>
    </location>
</feature>
<dbReference type="OrthoDB" id="7068913at2"/>
<comment type="caution">
    <text evidence="2">The sequence shown here is derived from an EMBL/GenBank/DDBJ whole genome shotgun (WGS) entry which is preliminary data.</text>
</comment>
<keyword evidence="1" id="KW-0812">Transmembrane</keyword>
<sequence length="158" mass="17982">MKELLLLVLTYVIFYGMTFLDKDLSDLSHKVGVVNIKSVDCYSIGRSTICDTIFSLGSEPDLFTADGDISSSFVKEGYYYNRKVEVLFIPQQSVEGMPPFNVNHIIKNGYSIYGSTKWLSQGGFYFFNATILGLLALWVIVRLKRFDKKDNKLPKYDS</sequence>
<proteinExistence type="predicted"/>
<keyword evidence="1" id="KW-0472">Membrane</keyword>
<dbReference type="EMBL" id="JFFR01000013">
    <property type="protein sequence ID" value="KDN28910.1"/>
    <property type="molecule type" value="Genomic_DNA"/>
</dbReference>
<dbReference type="STRING" id="212667.VFDL14_22610"/>
<keyword evidence="3" id="KW-1185">Reference proteome</keyword>
<name>A0A066UPA2_9VIBR</name>
<organism evidence="2 3">
    <name type="scientific">Vibrio fortis</name>
    <dbReference type="NCBI Taxonomy" id="212667"/>
    <lineage>
        <taxon>Bacteria</taxon>
        <taxon>Pseudomonadati</taxon>
        <taxon>Pseudomonadota</taxon>
        <taxon>Gammaproteobacteria</taxon>
        <taxon>Vibrionales</taxon>
        <taxon>Vibrionaceae</taxon>
        <taxon>Vibrio</taxon>
    </lineage>
</organism>
<reference evidence="2 3" key="1">
    <citation type="submission" date="2014-02" db="EMBL/GenBank/DDBJ databases">
        <title>Vibrio fortis Dalian14 Genome Sequencing.</title>
        <authorList>
            <person name="Wang Y."/>
            <person name="Song L."/>
            <person name="Liu G."/>
            <person name="Ding J."/>
        </authorList>
    </citation>
    <scope>NUCLEOTIDE SEQUENCE [LARGE SCALE GENOMIC DNA]</scope>
    <source>
        <strain evidence="2 3">Dalian14</strain>
    </source>
</reference>
<evidence type="ECO:0000313" key="3">
    <source>
        <dbReference type="Proteomes" id="UP000027219"/>
    </source>
</evidence>
<dbReference type="Proteomes" id="UP000027219">
    <property type="component" value="Unassembled WGS sequence"/>
</dbReference>
<gene>
    <name evidence="2" type="ORF">VFDL14_22610</name>
</gene>
<keyword evidence="1" id="KW-1133">Transmembrane helix</keyword>
<dbReference type="AlphaFoldDB" id="A0A066UPA2"/>
<evidence type="ECO:0000313" key="2">
    <source>
        <dbReference type="EMBL" id="KDN28910.1"/>
    </source>
</evidence>
<evidence type="ECO:0000256" key="1">
    <source>
        <dbReference type="SAM" id="Phobius"/>
    </source>
</evidence>
<protein>
    <submittedName>
        <fullName evidence="2">Uncharacterized protein</fullName>
    </submittedName>
</protein>
<accession>A0A066UPA2</accession>
<dbReference type="RefSeq" id="WP_050487391.1">
    <property type="nucleotide sequence ID" value="NZ_JFFR01000013.1"/>
</dbReference>